<feature type="compositionally biased region" description="Acidic residues" evidence="1">
    <location>
        <begin position="207"/>
        <end position="219"/>
    </location>
</feature>
<evidence type="ECO:0000259" key="2">
    <source>
        <dbReference type="PROSITE" id="PS50903"/>
    </source>
</evidence>
<evidence type="ECO:0000313" key="4">
    <source>
        <dbReference type="Proteomes" id="UP000324585"/>
    </source>
</evidence>
<accession>A0A5J4YS59</accession>
<dbReference type="GO" id="GO:0005506">
    <property type="term" value="F:iron ion binding"/>
    <property type="evidence" value="ECO:0007669"/>
    <property type="project" value="InterPro"/>
</dbReference>
<comment type="caution">
    <text evidence="3">The sequence shown here is derived from an EMBL/GenBank/DDBJ whole genome shotgun (WGS) entry which is preliminary data.</text>
</comment>
<gene>
    <name evidence="3" type="ORF">FVE85_4661</name>
</gene>
<feature type="compositionally biased region" description="Low complexity" evidence="1">
    <location>
        <begin position="229"/>
        <end position="242"/>
    </location>
</feature>
<name>A0A5J4YS59_PORPP</name>
<reference evidence="4" key="1">
    <citation type="journal article" date="2019" name="Nat. Commun.">
        <title>Expansion of phycobilisome linker gene families in mesophilic red algae.</title>
        <authorList>
            <person name="Lee J."/>
            <person name="Kim D."/>
            <person name="Bhattacharya D."/>
            <person name="Yoon H.S."/>
        </authorList>
    </citation>
    <scope>NUCLEOTIDE SEQUENCE [LARGE SCALE GENOMIC DNA]</scope>
    <source>
        <strain evidence="4">CCMP 1328</strain>
    </source>
</reference>
<feature type="region of interest" description="Disordered" evidence="1">
    <location>
        <begin position="193"/>
        <end position="264"/>
    </location>
</feature>
<evidence type="ECO:0000256" key="1">
    <source>
        <dbReference type="SAM" id="MobiDB-lite"/>
    </source>
</evidence>
<organism evidence="3 4">
    <name type="scientific">Porphyridium purpureum</name>
    <name type="common">Red alga</name>
    <name type="synonym">Porphyridium cruentum</name>
    <dbReference type="NCBI Taxonomy" id="35688"/>
    <lineage>
        <taxon>Eukaryota</taxon>
        <taxon>Rhodophyta</taxon>
        <taxon>Bangiophyceae</taxon>
        <taxon>Porphyridiales</taxon>
        <taxon>Porphyridiaceae</taxon>
        <taxon>Porphyridium</taxon>
    </lineage>
</organism>
<evidence type="ECO:0000313" key="3">
    <source>
        <dbReference type="EMBL" id="KAA8493524.1"/>
    </source>
</evidence>
<protein>
    <recommendedName>
        <fullName evidence="2">Rubredoxin-like domain-containing protein</fullName>
    </recommendedName>
</protein>
<sequence>MAVCCFVLVGSAGTIRGQRVGLDRRMACAARRSAPRVEMQADQHDAAAGSGTQEVRKVVVRLPAKSRQHARVAEQHRHRTELVAMASAASSEEKGKVSINIDLERMGIIPYMFAVIVALFAVKLFKSIGGGTKEKETESERPKAVALTEDEEKELHVYKCGGCGYELWVARGREFKFFGDNYKCPVCDADKTQFWDLNDPTDPRNQEEEENEGAEDDSSTSESGTKQADGGSSTSASNSANDVQDKKPDEPKDKPDPPARGPAT</sequence>
<dbReference type="EMBL" id="VRMN01000006">
    <property type="protein sequence ID" value="KAA8493524.1"/>
    <property type="molecule type" value="Genomic_DNA"/>
</dbReference>
<feature type="compositionally biased region" description="Basic and acidic residues" evidence="1">
    <location>
        <begin position="243"/>
        <end position="257"/>
    </location>
</feature>
<feature type="domain" description="Rubredoxin-like" evidence="2">
    <location>
        <begin position="155"/>
        <end position="197"/>
    </location>
</feature>
<dbReference type="InterPro" id="IPR024934">
    <property type="entry name" value="Rubredoxin-like_dom"/>
</dbReference>
<dbReference type="Proteomes" id="UP000324585">
    <property type="component" value="Unassembled WGS sequence"/>
</dbReference>
<dbReference type="OrthoDB" id="43142at2759"/>
<dbReference type="AlphaFoldDB" id="A0A5J4YS59"/>
<dbReference type="PROSITE" id="PS50903">
    <property type="entry name" value="RUBREDOXIN_LIKE"/>
    <property type="match status" value="1"/>
</dbReference>
<dbReference type="SUPFAM" id="SSF57802">
    <property type="entry name" value="Rubredoxin-like"/>
    <property type="match status" value="1"/>
</dbReference>
<keyword evidence="4" id="KW-1185">Reference proteome</keyword>
<proteinExistence type="predicted"/>